<proteinExistence type="predicted"/>
<evidence type="ECO:0000313" key="1">
    <source>
        <dbReference type="EMBL" id="JAP08991.1"/>
    </source>
</evidence>
<dbReference type="AlphaFoldDB" id="A0A0V0GL89"/>
<dbReference type="EMBL" id="GEDG01035881">
    <property type="protein sequence ID" value="JAP08991.1"/>
    <property type="molecule type" value="Transcribed_RNA"/>
</dbReference>
<protein>
    <submittedName>
        <fullName evidence="1">Putative ovule protein</fullName>
    </submittedName>
</protein>
<organism evidence="1">
    <name type="scientific">Solanum chacoense</name>
    <name type="common">Chaco potato</name>
    <dbReference type="NCBI Taxonomy" id="4108"/>
    <lineage>
        <taxon>Eukaryota</taxon>
        <taxon>Viridiplantae</taxon>
        <taxon>Streptophyta</taxon>
        <taxon>Embryophyta</taxon>
        <taxon>Tracheophyta</taxon>
        <taxon>Spermatophyta</taxon>
        <taxon>Magnoliopsida</taxon>
        <taxon>eudicotyledons</taxon>
        <taxon>Gunneridae</taxon>
        <taxon>Pentapetalae</taxon>
        <taxon>asterids</taxon>
        <taxon>lamiids</taxon>
        <taxon>Solanales</taxon>
        <taxon>Solanaceae</taxon>
        <taxon>Solanoideae</taxon>
        <taxon>Solaneae</taxon>
        <taxon>Solanum</taxon>
    </lineage>
</organism>
<reference evidence="1" key="1">
    <citation type="submission" date="2015-12" db="EMBL/GenBank/DDBJ databases">
        <title>Gene expression during late stages of embryo sac development: a critical building block for successful pollen-pistil interactions.</title>
        <authorList>
            <person name="Liu Y."/>
            <person name="Joly V."/>
            <person name="Sabar M."/>
            <person name="Matton D.P."/>
        </authorList>
    </citation>
    <scope>NUCLEOTIDE SEQUENCE</scope>
</reference>
<accession>A0A0V0GL89</accession>
<sequence>MFCVSLFETLGYQLVPSFLTPSMGLNNVALEQTKSIDKADLFFPLITEKSLRVSWCTVWVFMDNGLSNEVIHLLTTPVYLSLLMEVPF</sequence>
<name>A0A0V0GL89_SOLCH</name>